<name>A0A072UBQ4_MEDTR</name>
<dbReference type="GO" id="GO:0003677">
    <property type="term" value="F:DNA binding"/>
    <property type="evidence" value="ECO:0007669"/>
    <property type="project" value="UniProtKB-KW"/>
</dbReference>
<dbReference type="PROSITE" id="PS50982">
    <property type="entry name" value="MBD"/>
    <property type="match status" value="1"/>
</dbReference>
<organism evidence="8 10">
    <name type="scientific">Medicago truncatula</name>
    <name type="common">Barrel medic</name>
    <name type="synonym">Medicago tribuloides</name>
    <dbReference type="NCBI Taxonomy" id="3880"/>
    <lineage>
        <taxon>Eukaryota</taxon>
        <taxon>Viridiplantae</taxon>
        <taxon>Streptophyta</taxon>
        <taxon>Embryophyta</taxon>
        <taxon>Tracheophyta</taxon>
        <taxon>Spermatophyta</taxon>
        <taxon>Magnoliopsida</taxon>
        <taxon>eudicotyledons</taxon>
        <taxon>Gunneridae</taxon>
        <taxon>Pentapetalae</taxon>
        <taxon>rosids</taxon>
        <taxon>fabids</taxon>
        <taxon>Fabales</taxon>
        <taxon>Fabaceae</taxon>
        <taxon>Papilionoideae</taxon>
        <taxon>50 kb inversion clade</taxon>
        <taxon>NPAAA clade</taxon>
        <taxon>Hologalegina</taxon>
        <taxon>IRL clade</taxon>
        <taxon>Trifolieae</taxon>
        <taxon>Medicago</taxon>
    </lineage>
</organism>
<dbReference type="EnsemblPlants" id="KEH26458">
    <property type="protein sequence ID" value="KEH26458"/>
    <property type="gene ID" value="MTR_6g060685"/>
</dbReference>
<dbReference type="SMART" id="SM00391">
    <property type="entry name" value="MBD"/>
    <property type="match status" value="1"/>
</dbReference>
<dbReference type="EMBL" id="CM001222">
    <property type="protein sequence ID" value="KEH26458.1"/>
    <property type="molecule type" value="Genomic_DNA"/>
</dbReference>
<evidence type="ECO:0000256" key="5">
    <source>
        <dbReference type="ARBA" id="ARBA00023242"/>
    </source>
</evidence>
<dbReference type="InterPro" id="IPR001739">
    <property type="entry name" value="Methyl_CpG_DNA-bd"/>
</dbReference>
<evidence type="ECO:0000259" key="7">
    <source>
        <dbReference type="PROSITE" id="PS50982"/>
    </source>
</evidence>
<evidence type="ECO:0000256" key="4">
    <source>
        <dbReference type="ARBA" id="ARBA00023163"/>
    </source>
</evidence>
<reference evidence="8 10" key="2">
    <citation type="journal article" date="2014" name="BMC Genomics">
        <title>An improved genome release (version Mt4.0) for the model legume Medicago truncatula.</title>
        <authorList>
            <person name="Tang H."/>
            <person name="Krishnakumar V."/>
            <person name="Bidwell S."/>
            <person name="Rosen B."/>
            <person name="Chan A."/>
            <person name="Zhou S."/>
            <person name="Gentzbittel L."/>
            <person name="Childs K.L."/>
            <person name="Yandell M."/>
            <person name="Gundlach H."/>
            <person name="Mayer K.F."/>
            <person name="Schwartz D.C."/>
            <person name="Town C.D."/>
        </authorList>
    </citation>
    <scope>GENOME REANNOTATION</scope>
    <source>
        <strain evidence="8">A17</strain>
        <strain evidence="9 10">cv. Jemalong A17</strain>
    </source>
</reference>
<reference evidence="8 10" key="1">
    <citation type="journal article" date="2011" name="Nature">
        <title>The Medicago genome provides insight into the evolution of rhizobial symbioses.</title>
        <authorList>
            <person name="Young N.D."/>
            <person name="Debelle F."/>
            <person name="Oldroyd G.E."/>
            <person name="Geurts R."/>
            <person name="Cannon S.B."/>
            <person name="Udvardi M.K."/>
            <person name="Benedito V.A."/>
            <person name="Mayer K.F."/>
            <person name="Gouzy J."/>
            <person name="Schoof H."/>
            <person name="Van de Peer Y."/>
            <person name="Proost S."/>
            <person name="Cook D.R."/>
            <person name="Meyers B.C."/>
            <person name="Spannagl M."/>
            <person name="Cheung F."/>
            <person name="De Mita S."/>
            <person name="Krishnakumar V."/>
            <person name="Gundlach H."/>
            <person name="Zhou S."/>
            <person name="Mudge J."/>
            <person name="Bharti A.K."/>
            <person name="Murray J.D."/>
            <person name="Naoumkina M.A."/>
            <person name="Rosen B."/>
            <person name="Silverstein K.A."/>
            <person name="Tang H."/>
            <person name="Rombauts S."/>
            <person name="Zhao P.X."/>
            <person name="Zhou P."/>
            <person name="Barbe V."/>
            <person name="Bardou P."/>
            <person name="Bechner M."/>
            <person name="Bellec A."/>
            <person name="Berger A."/>
            <person name="Berges H."/>
            <person name="Bidwell S."/>
            <person name="Bisseling T."/>
            <person name="Choisne N."/>
            <person name="Couloux A."/>
            <person name="Denny R."/>
            <person name="Deshpande S."/>
            <person name="Dai X."/>
            <person name="Doyle J.J."/>
            <person name="Dudez A.M."/>
            <person name="Farmer A.D."/>
            <person name="Fouteau S."/>
            <person name="Franken C."/>
            <person name="Gibelin C."/>
            <person name="Gish J."/>
            <person name="Goldstein S."/>
            <person name="Gonzalez A.J."/>
            <person name="Green P.J."/>
            <person name="Hallab A."/>
            <person name="Hartog M."/>
            <person name="Hua A."/>
            <person name="Humphray S.J."/>
            <person name="Jeong D.H."/>
            <person name="Jing Y."/>
            <person name="Jocker A."/>
            <person name="Kenton S.M."/>
            <person name="Kim D.J."/>
            <person name="Klee K."/>
            <person name="Lai H."/>
            <person name="Lang C."/>
            <person name="Lin S."/>
            <person name="Macmil S.L."/>
            <person name="Magdelenat G."/>
            <person name="Matthews L."/>
            <person name="McCorrison J."/>
            <person name="Monaghan E.L."/>
            <person name="Mun J.H."/>
            <person name="Najar F.Z."/>
            <person name="Nicholson C."/>
            <person name="Noirot C."/>
            <person name="O'Bleness M."/>
            <person name="Paule C.R."/>
            <person name="Poulain J."/>
            <person name="Prion F."/>
            <person name="Qin B."/>
            <person name="Qu C."/>
            <person name="Retzel E.F."/>
            <person name="Riddle C."/>
            <person name="Sallet E."/>
            <person name="Samain S."/>
            <person name="Samson N."/>
            <person name="Sanders I."/>
            <person name="Saurat O."/>
            <person name="Scarpelli C."/>
            <person name="Schiex T."/>
            <person name="Segurens B."/>
            <person name="Severin A.J."/>
            <person name="Sherrier D.J."/>
            <person name="Shi R."/>
            <person name="Sims S."/>
            <person name="Singer S.R."/>
            <person name="Sinharoy S."/>
            <person name="Sterck L."/>
            <person name="Viollet A."/>
            <person name="Wang B.B."/>
            <person name="Wang K."/>
            <person name="Wang M."/>
            <person name="Wang X."/>
            <person name="Warfsmann J."/>
            <person name="Weissenbach J."/>
            <person name="White D.D."/>
            <person name="White J.D."/>
            <person name="Wiley G.B."/>
            <person name="Wincker P."/>
            <person name="Xing Y."/>
            <person name="Yang L."/>
            <person name="Yao Z."/>
            <person name="Ying F."/>
            <person name="Zhai J."/>
            <person name="Zhou L."/>
            <person name="Zuber A."/>
            <person name="Denarie J."/>
            <person name="Dixon R.A."/>
            <person name="May G.D."/>
            <person name="Schwartz D.C."/>
            <person name="Rogers J."/>
            <person name="Quetier F."/>
            <person name="Town C.D."/>
            <person name="Roe B.A."/>
        </authorList>
    </citation>
    <scope>NUCLEOTIDE SEQUENCE [LARGE SCALE GENOMIC DNA]</scope>
    <source>
        <strain evidence="8">A17</strain>
        <strain evidence="9 10">cv. Jemalong A17</strain>
    </source>
</reference>
<reference evidence="9" key="3">
    <citation type="submission" date="2015-04" db="UniProtKB">
        <authorList>
            <consortium name="EnsemblPlants"/>
        </authorList>
    </citation>
    <scope>IDENTIFICATION</scope>
    <source>
        <strain evidence="9">cv. Jemalong A17</strain>
    </source>
</reference>
<evidence type="ECO:0000313" key="10">
    <source>
        <dbReference type="Proteomes" id="UP000002051"/>
    </source>
</evidence>
<dbReference type="Pfam" id="PF01429">
    <property type="entry name" value="MBD"/>
    <property type="match status" value="1"/>
</dbReference>
<evidence type="ECO:0000313" key="8">
    <source>
        <dbReference type="EMBL" id="KEH26458.1"/>
    </source>
</evidence>
<evidence type="ECO:0000256" key="1">
    <source>
        <dbReference type="ARBA" id="ARBA00004123"/>
    </source>
</evidence>
<keyword evidence="10" id="KW-1185">Reference proteome</keyword>
<dbReference type="AlphaFoldDB" id="A0A072UBQ4"/>
<evidence type="ECO:0000256" key="2">
    <source>
        <dbReference type="ARBA" id="ARBA00023015"/>
    </source>
</evidence>
<dbReference type="Gene3D" id="3.30.890.10">
    <property type="entry name" value="Methyl-cpg-binding Protein 2, Chain A"/>
    <property type="match status" value="1"/>
</dbReference>
<dbReference type="HOGENOM" id="CLU_1557595_0_0_1"/>
<feature type="compositionally biased region" description="Basic and acidic residues" evidence="6">
    <location>
        <begin position="143"/>
        <end position="154"/>
    </location>
</feature>
<accession>A0A072UBQ4</accession>
<dbReference type="PaxDb" id="3880-AES75870"/>
<dbReference type="CDD" id="cd00122">
    <property type="entry name" value="MBD"/>
    <property type="match status" value="1"/>
</dbReference>
<protein>
    <submittedName>
        <fullName evidence="8">Methyl-CpG-binding domain protein</fullName>
    </submittedName>
</protein>
<feature type="domain" description="MBD" evidence="7">
    <location>
        <begin position="60"/>
        <end position="129"/>
    </location>
</feature>
<proteinExistence type="predicted"/>
<dbReference type="GO" id="GO:0005634">
    <property type="term" value="C:nucleus"/>
    <property type="evidence" value="ECO:0007669"/>
    <property type="project" value="UniProtKB-SubCell"/>
</dbReference>
<keyword evidence="4" id="KW-0804">Transcription</keyword>
<dbReference type="Proteomes" id="UP000002051">
    <property type="component" value="Chromosome 6"/>
</dbReference>
<dbReference type="InterPro" id="IPR039622">
    <property type="entry name" value="MBD10/11"/>
</dbReference>
<dbReference type="PANTHER" id="PTHR33729:SF6">
    <property type="entry name" value="METHYL-CPG-BINDING DOMAIN-CONTAINING PROTEIN 11"/>
    <property type="match status" value="1"/>
</dbReference>
<evidence type="ECO:0000256" key="3">
    <source>
        <dbReference type="ARBA" id="ARBA00023125"/>
    </source>
</evidence>
<keyword evidence="2" id="KW-0805">Transcription regulation</keyword>
<dbReference type="STRING" id="3880.A0A072UBQ4"/>
<evidence type="ECO:0000256" key="6">
    <source>
        <dbReference type="SAM" id="MobiDB-lite"/>
    </source>
</evidence>
<sequence>MRMHIFYPFIPENLQSVAARPSTAMPLAHEAPVAIAVIDVKMASSVEKEGSAAVRDAGASEEPVWLDLPAPSGWTKKYFFPKSGTPTKYEVVFTAPSGEKIHTRRHMEEYLKKNGGPKVSEFDWGNGETPRRSARIIEKAKAAPLVEHESEPPKKRGKKSASNLKASKGKIDDKAAEGSEVVQKNDEERIRKPAKETKKRWWNKEWKIGQSSE</sequence>
<gene>
    <name evidence="8" type="ordered locus">MTR_6g060685</name>
</gene>
<comment type="subcellular location">
    <subcellularLocation>
        <location evidence="1">Nucleus</location>
    </subcellularLocation>
</comment>
<keyword evidence="5" id="KW-0539">Nucleus</keyword>
<dbReference type="InterPro" id="IPR016177">
    <property type="entry name" value="DNA-bd_dom_sf"/>
</dbReference>
<dbReference type="PANTHER" id="PTHR33729">
    <property type="entry name" value="METHYL-CPG BINDING DOMAIN CONTAINING PROTEIN, EXPRESSED"/>
    <property type="match status" value="1"/>
</dbReference>
<feature type="compositionally biased region" description="Basic and acidic residues" evidence="6">
    <location>
        <begin position="169"/>
        <end position="196"/>
    </location>
</feature>
<keyword evidence="3" id="KW-0238">DNA-binding</keyword>
<dbReference type="SUPFAM" id="SSF54171">
    <property type="entry name" value="DNA-binding domain"/>
    <property type="match status" value="1"/>
</dbReference>
<evidence type="ECO:0000313" key="9">
    <source>
        <dbReference type="EnsemblPlants" id="KEH26458"/>
    </source>
</evidence>
<feature type="region of interest" description="Disordered" evidence="6">
    <location>
        <begin position="143"/>
        <end position="199"/>
    </location>
</feature>